<dbReference type="InterPro" id="IPR050595">
    <property type="entry name" value="Bact_response_regulator"/>
</dbReference>
<evidence type="ECO:0000256" key="1">
    <source>
        <dbReference type="ARBA" id="ARBA00022553"/>
    </source>
</evidence>
<feature type="domain" description="Response regulatory" evidence="3">
    <location>
        <begin position="5"/>
        <end position="128"/>
    </location>
</feature>
<dbReference type="SUPFAM" id="SSF52172">
    <property type="entry name" value="CheY-like"/>
    <property type="match status" value="1"/>
</dbReference>
<dbReference type="SMART" id="SM00448">
    <property type="entry name" value="REC"/>
    <property type="match status" value="1"/>
</dbReference>
<dbReference type="Gene3D" id="3.40.50.2300">
    <property type="match status" value="1"/>
</dbReference>
<dbReference type="STRING" id="671072.PL9214650599"/>
<protein>
    <submittedName>
        <fullName evidence="4">Two-component response regulator</fullName>
    </submittedName>
</protein>
<evidence type="ECO:0000259" key="3">
    <source>
        <dbReference type="PROSITE" id="PS50110"/>
    </source>
</evidence>
<dbReference type="AlphaFoldDB" id="A0A1J1LRE2"/>
<accession>A0A1J1LRE2</accession>
<dbReference type="Proteomes" id="UP000184315">
    <property type="component" value="Unassembled WGS sequence"/>
</dbReference>
<dbReference type="PANTHER" id="PTHR44591">
    <property type="entry name" value="STRESS RESPONSE REGULATOR PROTEIN 1"/>
    <property type="match status" value="1"/>
</dbReference>
<dbReference type="InterPro" id="IPR011006">
    <property type="entry name" value="CheY-like_superfamily"/>
</dbReference>
<keyword evidence="5" id="KW-1185">Reference proteome</keyword>
<evidence type="ECO:0000313" key="4">
    <source>
        <dbReference type="EMBL" id="CUR35160.1"/>
    </source>
</evidence>
<feature type="modified residue" description="4-aspartylphosphate" evidence="2">
    <location>
        <position position="62"/>
    </location>
</feature>
<dbReference type="Pfam" id="PF00072">
    <property type="entry name" value="Response_reg"/>
    <property type="match status" value="1"/>
</dbReference>
<evidence type="ECO:0000256" key="2">
    <source>
        <dbReference type="PROSITE-ProRule" id="PRU00169"/>
    </source>
</evidence>
<keyword evidence="1 2" id="KW-0597">Phosphoprotein</keyword>
<dbReference type="PROSITE" id="PS50110">
    <property type="entry name" value="RESPONSE_REGULATORY"/>
    <property type="match status" value="1"/>
</dbReference>
<name>A0A1J1LRE2_9CYAN</name>
<dbReference type="RefSeq" id="WP_072722126.1">
    <property type="nucleotide sequence ID" value="NZ_LN889813.1"/>
</dbReference>
<evidence type="ECO:0000313" key="5">
    <source>
        <dbReference type="Proteomes" id="UP000184315"/>
    </source>
</evidence>
<reference evidence="5" key="1">
    <citation type="submission" date="2015-10" db="EMBL/GenBank/DDBJ databases">
        <authorList>
            <person name="Regsiter A."/>
            <person name="william w."/>
        </authorList>
    </citation>
    <scope>NUCLEOTIDE SEQUENCE [LARGE SCALE GENOMIC DNA]</scope>
</reference>
<gene>
    <name evidence="4" type="ORF">PL9214650599</name>
</gene>
<proteinExistence type="predicted"/>
<sequence>MVEKAIICVDDERFVVESLLEQLKRRFGKEYIYEGAESAPEALDILEDLEQENIEVLIIVSDWLMPEMRGDEFLIEVHRRFPKIITVMLTGQADETAIKRAEKYANLYRCLYKPWTEEELAQTIASALG</sequence>
<organism evidence="4 5">
    <name type="scientific">Planktothrix tepida PCC 9214</name>
    <dbReference type="NCBI Taxonomy" id="671072"/>
    <lineage>
        <taxon>Bacteria</taxon>
        <taxon>Bacillati</taxon>
        <taxon>Cyanobacteriota</taxon>
        <taxon>Cyanophyceae</taxon>
        <taxon>Oscillatoriophycideae</taxon>
        <taxon>Oscillatoriales</taxon>
        <taxon>Microcoleaceae</taxon>
        <taxon>Planktothrix</taxon>
    </lineage>
</organism>
<dbReference type="GO" id="GO:0000160">
    <property type="term" value="P:phosphorelay signal transduction system"/>
    <property type="evidence" value="ECO:0007669"/>
    <property type="project" value="InterPro"/>
</dbReference>
<dbReference type="OrthoDB" id="109585at2"/>
<dbReference type="PANTHER" id="PTHR44591:SF19">
    <property type="entry name" value="TWO-COMPONENT RESPONSE REGULATOR-RELATED"/>
    <property type="match status" value="1"/>
</dbReference>
<dbReference type="EMBL" id="CZDF01000172">
    <property type="protein sequence ID" value="CUR35160.1"/>
    <property type="molecule type" value="Genomic_DNA"/>
</dbReference>
<dbReference type="InterPro" id="IPR001789">
    <property type="entry name" value="Sig_transdc_resp-reg_receiver"/>
</dbReference>